<evidence type="ECO:0000313" key="1">
    <source>
        <dbReference type="EMBL" id="KAL0147341.1"/>
    </source>
</evidence>
<dbReference type="PANTHER" id="PTHR35617:SF3">
    <property type="entry name" value="CORE-BINDING (CB) DOMAIN-CONTAINING PROTEIN"/>
    <property type="match status" value="1"/>
</dbReference>
<protein>
    <submittedName>
        <fullName evidence="1">Uncharacterized protein</fullName>
    </submittedName>
</protein>
<keyword evidence="2" id="KW-1185">Reference proteome</keyword>
<accession>A0ABD0MF11</accession>
<reference evidence="1 2" key="1">
    <citation type="submission" date="2024-05" db="EMBL/GenBank/DDBJ databases">
        <title>Genome sequencing and assembly of Indian major carp, Cirrhinus mrigala (Hamilton, 1822).</title>
        <authorList>
            <person name="Mohindra V."/>
            <person name="Chowdhury L.M."/>
            <person name="Lal K."/>
            <person name="Jena J.K."/>
        </authorList>
    </citation>
    <scope>NUCLEOTIDE SEQUENCE [LARGE SCALE GENOMIC DNA]</scope>
    <source>
        <strain evidence="1">CM1030</strain>
        <tissue evidence="1">Blood</tissue>
    </source>
</reference>
<dbReference type="PANTHER" id="PTHR35617">
    <property type="entry name" value="PHAGE_INTEGRASE DOMAIN-CONTAINING PROTEIN"/>
    <property type="match status" value="1"/>
</dbReference>
<proteinExistence type="predicted"/>
<dbReference type="Proteomes" id="UP001529510">
    <property type="component" value="Unassembled WGS sequence"/>
</dbReference>
<gene>
    <name evidence="1" type="ORF">M9458_057354</name>
</gene>
<organism evidence="1 2">
    <name type="scientific">Cirrhinus mrigala</name>
    <name type="common">Mrigala</name>
    <dbReference type="NCBI Taxonomy" id="683832"/>
    <lineage>
        <taxon>Eukaryota</taxon>
        <taxon>Metazoa</taxon>
        <taxon>Chordata</taxon>
        <taxon>Craniata</taxon>
        <taxon>Vertebrata</taxon>
        <taxon>Euteleostomi</taxon>
        <taxon>Actinopterygii</taxon>
        <taxon>Neopterygii</taxon>
        <taxon>Teleostei</taxon>
        <taxon>Ostariophysi</taxon>
        <taxon>Cypriniformes</taxon>
        <taxon>Cyprinidae</taxon>
        <taxon>Labeoninae</taxon>
        <taxon>Labeonini</taxon>
        <taxon>Cirrhinus</taxon>
    </lineage>
</organism>
<dbReference type="EMBL" id="JAMKFB020000763">
    <property type="protein sequence ID" value="KAL0147341.1"/>
    <property type="molecule type" value="Genomic_DNA"/>
</dbReference>
<sequence>MWATFVLYPFRFRGSLTPEVALARSMGDLRITVWVAPSGELPVLPAHEDVKMSIATSAERRGAGSVGCALLAHPDLVCRPHAPRDSPSLEDSPEEGPLVVRTPRDAQSELSPSTLKVFVAAIAAYHDAVDGLSLGKHHLIVRLNPPRPHLIPSWDLSVVLLGLRRVPSEPPASVELKYLSLKMALLIALISIKRVGDLHAFSVSESCLEFGPADSHVTLRPRSGYVPKVPTTPFRDRVVNLQALPPEETDPALALSCPVRVLRTYVDRTWSFRRSEQLLLALEASKRGMLSSSRGWLIEWLMPSLWLTSARVSRAPLDVASSWAPPGLSSRHLQSCGLGDTKHLHEILQSPRRARLLPCVKVTSGNLWEDGSVSACCTIPIGSVRFLPVVPFNELWVLLVPTVRIRTEFSGLCPAGTSFTPPGRGIMSQSMDSSMFPYHVFQYSPRDFFLVILLYPWWARYLAYRALGRLRVEIHLS</sequence>
<comment type="caution">
    <text evidence="1">The sequence shown here is derived from an EMBL/GenBank/DDBJ whole genome shotgun (WGS) entry which is preliminary data.</text>
</comment>
<dbReference type="AlphaFoldDB" id="A0ABD0MF11"/>
<evidence type="ECO:0000313" key="2">
    <source>
        <dbReference type="Proteomes" id="UP001529510"/>
    </source>
</evidence>
<name>A0ABD0MF11_CIRMR</name>